<dbReference type="HOGENOM" id="CLU_1494267_0_0_6"/>
<dbReference type="GO" id="GO:0052381">
    <property type="term" value="F:tRNA dimethylallyltransferase activity"/>
    <property type="evidence" value="ECO:0007669"/>
    <property type="project" value="UniProtKB-EC"/>
</dbReference>
<organism evidence="1 2">
    <name type="scientific">Pseudohaliea rubra DSM 19751</name>
    <dbReference type="NCBI Taxonomy" id="1265313"/>
    <lineage>
        <taxon>Bacteria</taxon>
        <taxon>Pseudomonadati</taxon>
        <taxon>Pseudomonadota</taxon>
        <taxon>Gammaproteobacteria</taxon>
        <taxon>Cellvibrionales</taxon>
        <taxon>Halieaceae</taxon>
        <taxon>Pseudohaliea</taxon>
    </lineage>
</organism>
<dbReference type="eggNOG" id="COG0324">
    <property type="taxonomic scope" value="Bacteria"/>
</dbReference>
<dbReference type="STRING" id="1265313.HRUBRA_00193"/>
<dbReference type="PATRIC" id="fig|1265313.6.peg.193"/>
<name>A0A095X2U6_9GAMM</name>
<keyword evidence="1" id="KW-0808">Transferase</keyword>
<evidence type="ECO:0000313" key="2">
    <source>
        <dbReference type="Proteomes" id="UP000029640"/>
    </source>
</evidence>
<keyword evidence="2" id="KW-1185">Reference proteome</keyword>
<dbReference type="Gene3D" id="1.10.20.140">
    <property type="match status" value="1"/>
</dbReference>
<protein>
    <submittedName>
        <fullName evidence="1">tRNA dimethylallyltransferase</fullName>
        <ecNumber evidence="1">2.5.1.75</ecNumber>
    </submittedName>
</protein>
<comment type="caution">
    <text evidence="1">The sequence shown here is derived from an EMBL/GenBank/DDBJ whole genome shotgun (WGS) entry which is preliminary data.</text>
</comment>
<reference evidence="1 2" key="1">
    <citation type="journal article" date="2014" name="Genome Announc.">
        <title>Genome Sequence of Gammaproteobacterial Pseudohaliea rubra Type Strain DSM 19751, Isolated from Coastal Seawater of the Mediterranean Sea.</title>
        <authorList>
            <person name="Spring S."/>
            <person name="Fiebig A."/>
            <person name="Riedel T."/>
            <person name="Goker M."/>
            <person name="Klenk H.P."/>
        </authorList>
    </citation>
    <scope>NUCLEOTIDE SEQUENCE [LARGE SCALE GENOMIC DNA]</scope>
    <source>
        <strain evidence="1 2">DSM 19751</strain>
    </source>
</reference>
<dbReference type="AlphaFoldDB" id="A0A095X2U6"/>
<dbReference type="EMBL" id="AUVB01000008">
    <property type="protein sequence ID" value="KGE05184.1"/>
    <property type="molecule type" value="Genomic_DNA"/>
</dbReference>
<dbReference type="EC" id="2.5.1.75" evidence="1"/>
<gene>
    <name evidence="1" type="ORF">HRUBRA_00193</name>
</gene>
<dbReference type="Proteomes" id="UP000029640">
    <property type="component" value="Unassembled WGS sequence"/>
</dbReference>
<proteinExistence type="predicted"/>
<accession>A0A095X2U6</accession>
<sequence>MVDPMSAARIHPRHAQRLARALEVYRASGRPLSAWHGAAGAPLADDYRVLQVALCPADRSVLHERIAARFDTMLEAGFLKEVAALRARGDLHRELPALRSVGYRQLWAHLAGETDLATARERAIAATRQLAKRQLTWLRKWPSLHWLLTDAGGRVIEHTLPAPGLPARGDPADLLLNYLA</sequence>
<evidence type="ECO:0000313" key="1">
    <source>
        <dbReference type="EMBL" id="KGE05184.1"/>
    </source>
</evidence>
<dbReference type="Gene3D" id="1.10.287.890">
    <property type="entry name" value="Crystal structure of tRNA isopentenylpyrophosphate transferase (bh2366) domain"/>
    <property type="match status" value="1"/>
</dbReference>
<dbReference type="Pfam" id="PF01715">
    <property type="entry name" value="IPPT"/>
    <property type="match status" value="1"/>
</dbReference>